<proteinExistence type="predicted"/>
<gene>
    <name evidence="1" type="ORF">ELS17_14580</name>
</gene>
<evidence type="ECO:0000313" key="1">
    <source>
        <dbReference type="EMBL" id="RZH66996.1"/>
    </source>
</evidence>
<name>A0A482XZQ1_9EURY</name>
<organism evidence="1 2">
    <name type="scientific">Natrinema altunense</name>
    <dbReference type="NCBI Taxonomy" id="222984"/>
    <lineage>
        <taxon>Archaea</taxon>
        <taxon>Methanobacteriati</taxon>
        <taxon>Methanobacteriota</taxon>
        <taxon>Stenosarchaea group</taxon>
        <taxon>Halobacteria</taxon>
        <taxon>Halobacteriales</taxon>
        <taxon>Natrialbaceae</taxon>
        <taxon>Natrinema</taxon>
    </lineage>
</organism>
<dbReference type="EMBL" id="SHMR01000007">
    <property type="protein sequence ID" value="RZH66996.1"/>
    <property type="molecule type" value="Genomic_DNA"/>
</dbReference>
<reference evidence="1 2" key="1">
    <citation type="submission" date="2019-02" db="EMBL/GenBank/DDBJ databases">
        <title>Genome analysis provides insights into bioremediation potentialities and Haloocin production by Natrinema altunense strain 4.1R isolated from Chott Douz in Tunisian desert.</title>
        <authorList>
            <person name="Najjari A."/>
            <person name="Youssef N."/>
            <person name="Ben Dhia O."/>
            <person name="Ferjani R."/>
            <person name="El Hidri D."/>
            <person name="Ouzari H.I."/>
            <person name="Cherif A."/>
        </authorList>
    </citation>
    <scope>NUCLEOTIDE SEQUENCE [LARGE SCALE GENOMIC DNA]</scope>
    <source>
        <strain evidence="1 2">4.1R</strain>
    </source>
</reference>
<protein>
    <submittedName>
        <fullName evidence="1">Uncharacterized protein</fullName>
    </submittedName>
</protein>
<dbReference type="AlphaFoldDB" id="A0A482XZQ1"/>
<sequence>MGDQESEIRETIITTAVTDWLQDSNPFSDIVFKDGLLRDVTAELGDDISENDVEYVWKLMTEEGYFRHRGKSRRITTTEIDEAEELGVETPMDSTVQEEILQELKESERENVNNPEVTRSDLLEALEYDPETIDYNLFYCKSKGWADVQSFIERSPWRWAEITKFGRKRV</sequence>
<dbReference type="Proteomes" id="UP000292704">
    <property type="component" value="Unassembled WGS sequence"/>
</dbReference>
<accession>A0A482XZQ1</accession>
<dbReference type="RefSeq" id="WP_130171261.1">
    <property type="nucleotide sequence ID" value="NZ_SHMR01000007.1"/>
</dbReference>
<evidence type="ECO:0000313" key="2">
    <source>
        <dbReference type="Proteomes" id="UP000292704"/>
    </source>
</evidence>
<comment type="caution">
    <text evidence="1">The sequence shown here is derived from an EMBL/GenBank/DDBJ whole genome shotgun (WGS) entry which is preliminary data.</text>
</comment>